<comment type="subcellular location">
    <subcellularLocation>
        <location evidence="1">Cell membrane</location>
        <topology evidence="1">Multi-pass membrane protein</topology>
    </subcellularLocation>
</comment>
<dbReference type="InterPro" id="IPR003740">
    <property type="entry name" value="YitT"/>
</dbReference>
<accession>A0A162MHA3</accession>
<feature type="transmembrane region" description="Helical" evidence="6">
    <location>
        <begin position="286"/>
        <end position="309"/>
    </location>
</feature>
<sequence length="401" mass="45699">MTEIKETERNYCDIDEELLNQTEMNKYNFSKINKNNPEVKKQNIKLYAKRLFFMFISAVLFNFGVLAFLSAANTIPSGVSGIPTLITYMAPVTKPYFALMYLACNIPLFLIFGFKIKRSFTFLTLSFMLFQILTNIIFTLPEVSGFITKYINVAPGWEKWIKVTNETTNEIMEFQNPTTWPIFINGLIGSTLLGLSIAIAWKNGGSTGGTDIIAFYFSTQKKKSIATILTIISFITTLTFLIIFGTYNLTKNHHFIKQEYLNLIAENGKNTLIVNNISMSADRVPLIGMSEITTIIYIFVVNTIVAIIYPKYKKVSVSIASSNPNLIIKYLKHINYWHAYSIANNKSGYTGNDVYRIETTMLLFETRAIIRDLKRLDPNIWIQIKPVSKIIGKFSTQFVDS</sequence>
<keyword evidence="5 6" id="KW-0472">Membrane</keyword>
<evidence type="ECO:0000256" key="1">
    <source>
        <dbReference type="ARBA" id="ARBA00004651"/>
    </source>
</evidence>
<name>A0A162MHA3_9BACT</name>
<evidence type="ECO:0000256" key="5">
    <source>
        <dbReference type="ARBA" id="ARBA00023136"/>
    </source>
</evidence>
<dbReference type="OrthoDB" id="401129at2"/>
<dbReference type="PANTHER" id="PTHR33545:SF5">
    <property type="entry name" value="UPF0750 MEMBRANE PROTEIN YITT"/>
    <property type="match status" value="1"/>
</dbReference>
<feature type="transmembrane region" description="Helical" evidence="6">
    <location>
        <begin position="51"/>
        <end position="75"/>
    </location>
</feature>
<feature type="transmembrane region" description="Helical" evidence="6">
    <location>
        <begin position="120"/>
        <end position="140"/>
    </location>
</feature>
<evidence type="ECO:0000256" key="4">
    <source>
        <dbReference type="ARBA" id="ARBA00022989"/>
    </source>
</evidence>
<dbReference type="EMBL" id="LVLH01000046">
    <property type="protein sequence ID" value="OAB48715.1"/>
    <property type="molecule type" value="Genomic_DNA"/>
</dbReference>
<keyword evidence="8" id="KW-1185">Reference proteome</keyword>
<feature type="transmembrane region" description="Helical" evidence="6">
    <location>
        <begin position="95"/>
        <end position="113"/>
    </location>
</feature>
<evidence type="ECO:0008006" key="9">
    <source>
        <dbReference type="Google" id="ProtNLM"/>
    </source>
</evidence>
<feature type="transmembrane region" description="Helical" evidence="6">
    <location>
        <begin position="182"/>
        <end position="204"/>
    </location>
</feature>
<dbReference type="PATRIC" id="fig|29557.3.peg.567"/>
<dbReference type="RefSeq" id="WP_063626323.1">
    <property type="nucleotide sequence ID" value="NZ_LVLH01000046.1"/>
</dbReference>
<dbReference type="PANTHER" id="PTHR33545">
    <property type="entry name" value="UPF0750 MEMBRANE PROTEIN YITT-RELATED"/>
    <property type="match status" value="1"/>
</dbReference>
<reference evidence="7 8" key="1">
    <citation type="submission" date="2016-03" db="EMBL/GenBank/DDBJ databases">
        <title>Genome sequence of Mycoplasma gallinarum strain Mgn_IPT.</title>
        <authorList>
            <person name="Yacoub E."/>
            <person name="Sirand-Pugnet P."/>
            <person name="Barre A."/>
            <person name="Maurier F."/>
            <person name="Blanchard A."/>
            <person name="Ben Abdelmoumen B.M."/>
        </authorList>
    </citation>
    <scope>NUCLEOTIDE SEQUENCE [LARGE SCALE GENOMIC DNA]</scope>
    <source>
        <strain evidence="7 8">Mgn_IPT</strain>
    </source>
</reference>
<evidence type="ECO:0000256" key="2">
    <source>
        <dbReference type="ARBA" id="ARBA00022475"/>
    </source>
</evidence>
<protein>
    <recommendedName>
        <fullName evidence="9">DUF2179 domain-containing protein</fullName>
    </recommendedName>
</protein>
<evidence type="ECO:0000313" key="7">
    <source>
        <dbReference type="EMBL" id="OAB48715.1"/>
    </source>
</evidence>
<keyword evidence="4 6" id="KW-1133">Transmembrane helix</keyword>
<feature type="transmembrane region" description="Helical" evidence="6">
    <location>
        <begin position="225"/>
        <end position="247"/>
    </location>
</feature>
<dbReference type="AlphaFoldDB" id="A0A162MHA3"/>
<dbReference type="Pfam" id="PF02588">
    <property type="entry name" value="YitT_membrane"/>
    <property type="match status" value="1"/>
</dbReference>
<organism evidence="7 8">
    <name type="scientific">Mycoplasmopsis gallinarum</name>
    <dbReference type="NCBI Taxonomy" id="29557"/>
    <lineage>
        <taxon>Bacteria</taxon>
        <taxon>Bacillati</taxon>
        <taxon>Mycoplasmatota</taxon>
        <taxon>Mycoplasmoidales</taxon>
        <taxon>Metamycoplasmataceae</taxon>
        <taxon>Mycoplasmopsis</taxon>
    </lineage>
</organism>
<keyword evidence="3 6" id="KW-0812">Transmembrane</keyword>
<dbReference type="GO" id="GO:0005886">
    <property type="term" value="C:plasma membrane"/>
    <property type="evidence" value="ECO:0007669"/>
    <property type="project" value="UniProtKB-SubCell"/>
</dbReference>
<dbReference type="STRING" id="29557.MGALLINA_05610"/>
<evidence type="ECO:0000256" key="6">
    <source>
        <dbReference type="SAM" id="Phobius"/>
    </source>
</evidence>
<dbReference type="Proteomes" id="UP000076983">
    <property type="component" value="Unassembled WGS sequence"/>
</dbReference>
<evidence type="ECO:0000313" key="8">
    <source>
        <dbReference type="Proteomes" id="UP000076983"/>
    </source>
</evidence>
<keyword evidence="2" id="KW-1003">Cell membrane</keyword>
<dbReference type="InterPro" id="IPR051461">
    <property type="entry name" value="UPF0750_membrane"/>
</dbReference>
<evidence type="ECO:0000256" key="3">
    <source>
        <dbReference type="ARBA" id="ARBA00022692"/>
    </source>
</evidence>
<comment type="caution">
    <text evidence="7">The sequence shown here is derived from an EMBL/GenBank/DDBJ whole genome shotgun (WGS) entry which is preliminary data.</text>
</comment>
<proteinExistence type="predicted"/>
<gene>
    <name evidence="7" type="ORF">MGALLINA_05610</name>
</gene>